<organism evidence="1 2">
    <name type="scientific">Paraprevotella clara YIT 11840</name>
    <dbReference type="NCBI Taxonomy" id="762968"/>
    <lineage>
        <taxon>Bacteria</taxon>
        <taxon>Pseudomonadati</taxon>
        <taxon>Bacteroidota</taxon>
        <taxon>Bacteroidia</taxon>
        <taxon>Bacteroidales</taxon>
        <taxon>Prevotellaceae</taxon>
        <taxon>Paraprevotella</taxon>
    </lineage>
</organism>
<dbReference type="AlphaFoldDB" id="G5SUH4"/>
<gene>
    <name evidence="1" type="ORF">HMPREF9441_03034</name>
</gene>
<reference evidence="1 2" key="1">
    <citation type="submission" date="2011-03" db="EMBL/GenBank/DDBJ databases">
        <authorList>
            <person name="Weinstock G."/>
            <person name="Sodergren E."/>
            <person name="Clifton S."/>
            <person name="Fulton L."/>
            <person name="Fulton B."/>
            <person name="Courtney L."/>
            <person name="Fronick C."/>
            <person name="Harrison M."/>
            <person name="Strong C."/>
            <person name="Farmer C."/>
            <person name="Delahaunty K."/>
            <person name="Markovic C."/>
            <person name="Hall O."/>
            <person name="Minx P."/>
            <person name="Tomlinson C."/>
            <person name="Mitreva M."/>
            <person name="Hou S."/>
            <person name="Chen J."/>
            <person name="Wollam A."/>
            <person name="Pepin K.H."/>
            <person name="Johnson M."/>
            <person name="Bhonagiri V."/>
            <person name="Zhang X."/>
            <person name="Suruliraj S."/>
            <person name="Warren W."/>
            <person name="Chinwalla A."/>
            <person name="Mardis E.R."/>
            <person name="Wilson R.K."/>
        </authorList>
    </citation>
    <scope>NUCLEOTIDE SEQUENCE [LARGE SCALE GENOMIC DNA]</scope>
    <source>
        <strain evidence="1 2">YIT 11840</strain>
    </source>
</reference>
<evidence type="ECO:0000313" key="1">
    <source>
        <dbReference type="EMBL" id="EHG99417.1"/>
    </source>
</evidence>
<comment type="caution">
    <text evidence="1">The sequence shown here is derived from an EMBL/GenBank/DDBJ whole genome shotgun (WGS) entry which is preliminary data.</text>
</comment>
<sequence length="48" mass="5794">MPEYSLFRAKVRKICEACYFAERKKLHDSLILYKKQDARGSRTNVWRS</sequence>
<dbReference type="Proteomes" id="UP000003598">
    <property type="component" value="Unassembled WGS sequence"/>
</dbReference>
<protein>
    <submittedName>
        <fullName evidence="1">Uncharacterized protein</fullName>
    </submittedName>
</protein>
<dbReference type="HOGENOM" id="CLU_3155842_0_0_10"/>
<proteinExistence type="predicted"/>
<evidence type="ECO:0000313" key="2">
    <source>
        <dbReference type="Proteomes" id="UP000003598"/>
    </source>
</evidence>
<dbReference type="STRING" id="762968.HMPREF9441_03034"/>
<name>G5SUH4_9BACT</name>
<accession>G5SUH4</accession>
<dbReference type="EMBL" id="AFFY01000045">
    <property type="protein sequence ID" value="EHG99417.1"/>
    <property type="molecule type" value="Genomic_DNA"/>
</dbReference>
<keyword evidence="2" id="KW-1185">Reference proteome</keyword>